<organism evidence="4 5">
    <name type="scientific">Papaver nudicaule</name>
    <name type="common">Iceland poppy</name>
    <dbReference type="NCBI Taxonomy" id="74823"/>
    <lineage>
        <taxon>Eukaryota</taxon>
        <taxon>Viridiplantae</taxon>
        <taxon>Streptophyta</taxon>
        <taxon>Embryophyta</taxon>
        <taxon>Tracheophyta</taxon>
        <taxon>Spermatophyta</taxon>
        <taxon>Magnoliopsida</taxon>
        <taxon>Ranunculales</taxon>
        <taxon>Papaveraceae</taxon>
        <taxon>Papaveroideae</taxon>
        <taxon>Papaver</taxon>
    </lineage>
</organism>
<dbReference type="AlphaFoldDB" id="A0AA41VGC7"/>
<dbReference type="GO" id="GO:0016020">
    <property type="term" value="C:membrane"/>
    <property type="evidence" value="ECO:0007669"/>
    <property type="project" value="InterPro"/>
</dbReference>
<comment type="caution">
    <text evidence="4">The sequence shown here is derived from an EMBL/GenBank/DDBJ whole genome shotgun (WGS) entry which is preliminary data.</text>
</comment>
<dbReference type="GO" id="GO:0015079">
    <property type="term" value="F:potassium ion transmembrane transporter activity"/>
    <property type="evidence" value="ECO:0007669"/>
    <property type="project" value="InterPro"/>
</dbReference>
<name>A0AA41VGC7_PAPNU</name>
<comment type="similarity">
    <text evidence="1">Belongs to the HAK/KUP transporter (TC 2.A.72.3) family.</text>
</comment>
<evidence type="ECO:0000256" key="2">
    <source>
        <dbReference type="SAM" id="Phobius"/>
    </source>
</evidence>
<feature type="domain" description="K+ potassium transporter integral membrane" evidence="3">
    <location>
        <begin position="1"/>
        <end position="55"/>
    </location>
</feature>
<keyword evidence="2" id="KW-0812">Transmembrane</keyword>
<keyword evidence="2" id="KW-0472">Membrane</keyword>
<dbReference type="InterPro" id="IPR053951">
    <property type="entry name" value="K_trans_N"/>
</dbReference>
<feature type="non-terminal residue" evidence="4">
    <location>
        <position position="55"/>
    </location>
</feature>
<reference evidence="4" key="1">
    <citation type="submission" date="2022-03" db="EMBL/GenBank/DDBJ databases">
        <title>A functionally conserved STORR gene fusion in Papaver species that diverged 16.8 million years ago.</title>
        <authorList>
            <person name="Catania T."/>
        </authorList>
    </citation>
    <scope>NUCLEOTIDE SEQUENCE</scope>
    <source>
        <strain evidence="4">S-191538</strain>
    </source>
</reference>
<keyword evidence="2" id="KW-1133">Transmembrane helix</keyword>
<accession>A0AA41VGC7</accession>
<protein>
    <recommendedName>
        <fullName evidence="3">K+ potassium transporter integral membrane domain-containing protein</fullName>
    </recommendedName>
</protein>
<feature type="transmembrane region" description="Helical" evidence="2">
    <location>
        <begin position="12"/>
        <end position="32"/>
    </location>
</feature>
<dbReference type="PANTHER" id="PTHR30540">
    <property type="entry name" value="OSMOTIC STRESS POTASSIUM TRANSPORTER"/>
    <property type="match status" value="1"/>
</dbReference>
<proteinExistence type="inferred from homology"/>
<dbReference type="PANTHER" id="PTHR30540:SF95">
    <property type="entry name" value="POTASSIUM TRANSPORTER 10"/>
    <property type="match status" value="1"/>
</dbReference>
<evidence type="ECO:0000313" key="5">
    <source>
        <dbReference type="Proteomes" id="UP001177140"/>
    </source>
</evidence>
<keyword evidence="5" id="KW-1185">Reference proteome</keyword>
<dbReference type="Proteomes" id="UP001177140">
    <property type="component" value="Unassembled WGS sequence"/>
</dbReference>
<evidence type="ECO:0000256" key="1">
    <source>
        <dbReference type="ARBA" id="ARBA00008440"/>
    </source>
</evidence>
<gene>
    <name evidence="4" type="ORF">MKW94_020674</name>
</gene>
<evidence type="ECO:0000313" key="4">
    <source>
        <dbReference type="EMBL" id="MCL7040776.1"/>
    </source>
</evidence>
<dbReference type="Pfam" id="PF02705">
    <property type="entry name" value="K_trans"/>
    <property type="match status" value="1"/>
</dbReference>
<dbReference type="InterPro" id="IPR003855">
    <property type="entry name" value="K+_transporter"/>
</dbReference>
<evidence type="ECO:0000259" key="3">
    <source>
        <dbReference type="Pfam" id="PF02705"/>
    </source>
</evidence>
<sequence length="55" mass="6102">TEALFADLAHFPVSAVQVAFTMLVFPCLLLAYTGQAAYIIKNQDHVIDAFYRSIP</sequence>
<feature type="non-terminal residue" evidence="4">
    <location>
        <position position="1"/>
    </location>
</feature>
<dbReference type="EMBL" id="JAJJMA010216356">
    <property type="protein sequence ID" value="MCL7040776.1"/>
    <property type="molecule type" value="Genomic_DNA"/>
</dbReference>